<keyword evidence="4 5" id="KW-0472">Membrane</keyword>
<protein>
    <submittedName>
        <fullName evidence="6">CvpA family protein</fullName>
    </submittedName>
</protein>
<keyword evidence="7" id="KW-1185">Reference proteome</keyword>
<accession>A0ABV2TUN3</accession>
<reference evidence="6 7" key="1">
    <citation type="submission" date="2024-07" db="EMBL/GenBank/DDBJ databases">
        <title>The genome sequence of type strain Sediminicola luteus GDMCC 1.2596T.</title>
        <authorList>
            <person name="Liu Y."/>
        </authorList>
    </citation>
    <scope>NUCLEOTIDE SEQUENCE [LARGE SCALE GENOMIC DNA]</scope>
    <source>
        <strain evidence="6 7">GDMCC 1.2596</strain>
    </source>
</reference>
<dbReference type="Pfam" id="PF02674">
    <property type="entry name" value="Colicin_V"/>
    <property type="match status" value="1"/>
</dbReference>
<evidence type="ECO:0000256" key="5">
    <source>
        <dbReference type="SAM" id="Phobius"/>
    </source>
</evidence>
<keyword evidence="2 5" id="KW-0812">Transmembrane</keyword>
<feature type="transmembrane region" description="Helical" evidence="5">
    <location>
        <begin position="61"/>
        <end position="81"/>
    </location>
</feature>
<organism evidence="6 7">
    <name type="scientific">Sediminicola luteus</name>
    <dbReference type="NCBI Taxonomy" id="319238"/>
    <lineage>
        <taxon>Bacteria</taxon>
        <taxon>Pseudomonadati</taxon>
        <taxon>Bacteroidota</taxon>
        <taxon>Flavobacteriia</taxon>
        <taxon>Flavobacteriales</taxon>
        <taxon>Flavobacteriaceae</taxon>
        <taxon>Sediminicola</taxon>
    </lineage>
</organism>
<keyword evidence="3 5" id="KW-1133">Transmembrane helix</keyword>
<evidence type="ECO:0000256" key="3">
    <source>
        <dbReference type="ARBA" id="ARBA00022989"/>
    </source>
</evidence>
<feature type="transmembrane region" description="Helical" evidence="5">
    <location>
        <begin position="29"/>
        <end position="49"/>
    </location>
</feature>
<evidence type="ECO:0000256" key="1">
    <source>
        <dbReference type="ARBA" id="ARBA00004141"/>
    </source>
</evidence>
<evidence type="ECO:0000256" key="4">
    <source>
        <dbReference type="ARBA" id="ARBA00023136"/>
    </source>
</evidence>
<evidence type="ECO:0000256" key="2">
    <source>
        <dbReference type="ARBA" id="ARBA00022692"/>
    </source>
</evidence>
<dbReference type="RefSeq" id="WP_354617417.1">
    <property type="nucleotide sequence ID" value="NZ_JBEWYP010000002.1"/>
</dbReference>
<proteinExistence type="predicted"/>
<feature type="transmembrane region" description="Helical" evidence="5">
    <location>
        <begin position="101"/>
        <end position="122"/>
    </location>
</feature>
<dbReference type="EMBL" id="JBEWYP010000002">
    <property type="protein sequence ID" value="MET7028580.1"/>
    <property type="molecule type" value="Genomic_DNA"/>
</dbReference>
<evidence type="ECO:0000313" key="7">
    <source>
        <dbReference type="Proteomes" id="UP001549773"/>
    </source>
</evidence>
<comment type="caution">
    <text evidence="6">The sequence shown here is derived from an EMBL/GenBank/DDBJ whole genome shotgun (WGS) entry which is preliminary data.</text>
</comment>
<dbReference type="Proteomes" id="UP001549773">
    <property type="component" value="Unassembled WGS sequence"/>
</dbReference>
<dbReference type="InterPro" id="IPR003825">
    <property type="entry name" value="Colicin-V_CvpA"/>
</dbReference>
<comment type="subcellular location">
    <subcellularLocation>
        <location evidence="1">Membrane</location>
        <topology evidence="1">Multi-pass membrane protein</topology>
    </subcellularLocation>
</comment>
<evidence type="ECO:0000313" key="6">
    <source>
        <dbReference type="EMBL" id="MET7028580.1"/>
    </source>
</evidence>
<gene>
    <name evidence="6" type="ORF">ABXZ32_04195</name>
</gene>
<name>A0ABV2TUN3_9FLAO</name>
<dbReference type="PANTHER" id="PTHR37306">
    <property type="entry name" value="COLICIN V PRODUCTION PROTEIN"/>
    <property type="match status" value="1"/>
</dbReference>
<dbReference type="PANTHER" id="PTHR37306:SF1">
    <property type="entry name" value="COLICIN V PRODUCTION PROTEIN"/>
    <property type="match status" value="1"/>
</dbReference>
<sequence>MSFLDIVLGILLLFGLLKGLKNGLLIEIASLIALVAGLYGAIHFSYIVGDYLSQHFTWDENYMNLTAFIITFVIIILLVSFVGRLLTKIVDFAMLGLLNRIAGGIFGMLKVAVILGALLMFFHNSLFKFGMIKDETIEESVLYEPIKEIGAFVFSKVLRKEKIIVEPEEHISI</sequence>